<evidence type="ECO:0000313" key="3">
    <source>
        <dbReference type="Proteomes" id="UP000249725"/>
    </source>
</evidence>
<evidence type="ECO:0000313" key="2">
    <source>
        <dbReference type="EMBL" id="RAK52538.1"/>
    </source>
</evidence>
<gene>
    <name evidence="2" type="ORF">DJ018_10005</name>
</gene>
<dbReference type="InterPro" id="IPR007047">
    <property type="entry name" value="Flp_Fap"/>
</dbReference>
<keyword evidence="1" id="KW-0812">Transmembrane</keyword>
<dbReference type="Pfam" id="PF04964">
    <property type="entry name" value="Flp_Fap"/>
    <property type="match status" value="1"/>
</dbReference>
<organism evidence="2 3">
    <name type="scientific">Phenylobacterium deserti</name>
    <dbReference type="NCBI Taxonomy" id="1914756"/>
    <lineage>
        <taxon>Bacteria</taxon>
        <taxon>Pseudomonadati</taxon>
        <taxon>Pseudomonadota</taxon>
        <taxon>Alphaproteobacteria</taxon>
        <taxon>Caulobacterales</taxon>
        <taxon>Caulobacteraceae</taxon>
        <taxon>Phenylobacterium</taxon>
    </lineage>
</organism>
<dbReference type="OrthoDB" id="5325135at2"/>
<dbReference type="EMBL" id="QFYR01000002">
    <property type="protein sequence ID" value="RAK52538.1"/>
    <property type="molecule type" value="Genomic_DNA"/>
</dbReference>
<protein>
    <submittedName>
        <fullName evidence="2">Flp family type IVb pilin</fullName>
    </submittedName>
</protein>
<dbReference type="RefSeq" id="WP_111514824.1">
    <property type="nucleotide sequence ID" value="NZ_QFYR01000002.1"/>
</dbReference>
<comment type="caution">
    <text evidence="2">The sequence shown here is derived from an EMBL/GenBank/DDBJ whole genome shotgun (WGS) entry which is preliminary data.</text>
</comment>
<keyword evidence="3" id="KW-1185">Reference proteome</keyword>
<keyword evidence="1" id="KW-0472">Membrane</keyword>
<reference evidence="3" key="1">
    <citation type="submission" date="2018-05" db="EMBL/GenBank/DDBJ databases">
        <authorList>
            <person name="Li X."/>
        </authorList>
    </citation>
    <scope>NUCLEOTIDE SEQUENCE [LARGE SCALE GENOMIC DNA]</scope>
    <source>
        <strain evidence="3">YIM 73061</strain>
    </source>
</reference>
<dbReference type="AlphaFoldDB" id="A0A328AI71"/>
<evidence type="ECO:0000256" key="1">
    <source>
        <dbReference type="SAM" id="Phobius"/>
    </source>
</evidence>
<accession>A0A328AI71</accession>
<keyword evidence="1" id="KW-1133">Transmembrane helix</keyword>
<dbReference type="Proteomes" id="UP000249725">
    <property type="component" value="Unassembled WGS sequence"/>
</dbReference>
<proteinExistence type="predicted"/>
<name>A0A328AI71_9CAUL</name>
<feature type="transmembrane region" description="Helical" evidence="1">
    <location>
        <begin position="31"/>
        <end position="52"/>
    </location>
</feature>
<sequence length="74" mass="7801">MTKAYVAAQVRLTQLKSRLAGLRKDESGAALVEYAMVVGLMAVIAVGVLSTFDDKVTVAFNNIGTQLAGNTTLK</sequence>